<comment type="similarity">
    <text evidence="1">Belongs to the HAD-like hydrolase superfamily. SerB family.</text>
</comment>
<sequence length="263" mass="29275">MEYANQDTRTAAQVVVFDFDGTVIAGQSGFLFAAYLYRQHISSLMRTIRLAWWGIRYKFHLPQRQEEARELVMGALTEMDVAQANQVMQSFYQDVIASRFRPEALLAAKQHHDMGRVVLLVSATFVPIAERAAEYLGADDFMATQMQVADGHYTTRVLGSVVEGVEKPRAVENWCNEHLGTGAWEIVDAYGDHYSDVPLLGMAQNAHAVCPGPTLVKIARQRGWEILNWSSAEAPKQPSAGSVSHQSMDSLVDKSSELPKKCN</sequence>
<evidence type="ECO:0000313" key="7">
    <source>
        <dbReference type="Proteomes" id="UP000051927"/>
    </source>
</evidence>
<evidence type="ECO:0000256" key="2">
    <source>
        <dbReference type="ARBA" id="ARBA00022723"/>
    </source>
</evidence>
<evidence type="ECO:0000256" key="3">
    <source>
        <dbReference type="ARBA" id="ARBA00022801"/>
    </source>
</evidence>
<accession>A0ABR5Q0D3</accession>
<evidence type="ECO:0000256" key="4">
    <source>
        <dbReference type="ARBA" id="ARBA00022842"/>
    </source>
</evidence>
<gene>
    <name evidence="6" type="ORF">IV60_GL000847</name>
</gene>
<dbReference type="InterPro" id="IPR006385">
    <property type="entry name" value="HAD_hydro_SerB1"/>
</dbReference>
<feature type="region of interest" description="Disordered" evidence="5">
    <location>
        <begin position="233"/>
        <end position="263"/>
    </location>
</feature>
<dbReference type="NCBIfam" id="TIGR01490">
    <property type="entry name" value="HAD-SF-IB-hyp1"/>
    <property type="match status" value="1"/>
</dbReference>
<keyword evidence="7" id="KW-1185">Reference proteome</keyword>
<dbReference type="RefSeq" id="WP_050768520.1">
    <property type="nucleotide sequence ID" value="NZ_CAUUKP010000031.1"/>
</dbReference>
<feature type="compositionally biased region" description="Basic and acidic residues" evidence="5">
    <location>
        <begin position="251"/>
        <end position="263"/>
    </location>
</feature>
<organism evidence="6 7">
    <name type="scientific">Lancefieldella rimae</name>
    <dbReference type="NCBI Taxonomy" id="1383"/>
    <lineage>
        <taxon>Bacteria</taxon>
        <taxon>Bacillati</taxon>
        <taxon>Actinomycetota</taxon>
        <taxon>Coriobacteriia</taxon>
        <taxon>Coriobacteriales</taxon>
        <taxon>Atopobiaceae</taxon>
        <taxon>Lancefieldella</taxon>
    </lineage>
</organism>
<reference evidence="6 7" key="1">
    <citation type="journal article" date="2015" name="Genome Announc.">
        <title>Expanding the biotechnology potential of lactobacilli through comparative genomics of 213 strains and associated genera.</title>
        <authorList>
            <person name="Sun Z."/>
            <person name="Harris H.M."/>
            <person name="McCann A."/>
            <person name="Guo C."/>
            <person name="Argimon S."/>
            <person name="Zhang W."/>
            <person name="Yang X."/>
            <person name="Jeffery I.B."/>
            <person name="Cooney J.C."/>
            <person name="Kagawa T.F."/>
            <person name="Liu W."/>
            <person name="Song Y."/>
            <person name="Salvetti E."/>
            <person name="Wrobel A."/>
            <person name="Rasinkangas P."/>
            <person name="Parkhill J."/>
            <person name="Rea M.C."/>
            <person name="O'Sullivan O."/>
            <person name="Ritari J."/>
            <person name="Douillard F.P."/>
            <person name="Paul Ross R."/>
            <person name="Yang R."/>
            <person name="Briner A.E."/>
            <person name="Felis G.E."/>
            <person name="de Vos W.M."/>
            <person name="Barrangou R."/>
            <person name="Klaenhammer T.R."/>
            <person name="Caufield P.W."/>
            <person name="Cui Y."/>
            <person name="Zhang H."/>
            <person name="O'Toole P.W."/>
        </authorList>
    </citation>
    <scope>NUCLEOTIDE SEQUENCE [LARGE SCALE GENOMIC DNA]</scope>
    <source>
        <strain evidence="6 7">DSM 7090</strain>
    </source>
</reference>
<evidence type="ECO:0000256" key="5">
    <source>
        <dbReference type="SAM" id="MobiDB-lite"/>
    </source>
</evidence>
<evidence type="ECO:0000313" key="6">
    <source>
        <dbReference type="EMBL" id="KRO02410.1"/>
    </source>
</evidence>
<dbReference type="Gene3D" id="3.40.50.1000">
    <property type="entry name" value="HAD superfamily/HAD-like"/>
    <property type="match status" value="1"/>
</dbReference>
<dbReference type="Proteomes" id="UP000051927">
    <property type="component" value="Unassembled WGS sequence"/>
</dbReference>
<keyword evidence="2" id="KW-0479">Metal-binding</keyword>
<evidence type="ECO:0000256" key="1">
    <source>
        <dbReference type="ARBA" id="ARBA00009184"/>
    </source>
</evidence>
<dbReference type="GeneID" id="84904635"/>
<dbReference type="PANTHER" id="PTHR43344:SF13">
    <property type="entry name" value="PHOSPHATASE RV3661-RELATED"/>
    <property type="match status" value="1"/>
</dbReference>
<dbReference type="NCBIfam" id="TIGR01488">
    <property type="entry name" value="HAD-SF-IB"/>
    <property type="match status" value="1"/>
</dbReference>
<keyword evidence="3 6" id="KW-0378">Hydrolase</keyword>
<dbReference type="EMBL" id="JQCP01000002">
    <property type="protein sequence ID" value="KRO02410.1"/>
    <property type="molecule type" value="Genomic_DNA"/>
</dbReference>
<dbReference type="Pfam" id="PF12710">
    <property type="entry name" value="HAD"/>
    <property type="match status" value="1"/>
</dbReference>
<dbReference type="InterPro" id="IPR023214">
    <property type="entry name" value="HAD_sf"/>
</dbReference>
<feature type="compositionally biased region" description="Polar residues" evidence="5">
    <location>
        <begin position="239"/>
        <end position="249"/>
    </location>
</feature>
<keyword evidence="4" id="KW-0460">Magnesium</keyword>
<proteinExistence type="inferred from homology"/>
<dbReference type="InterPro" id="IPR036412">
    <property type="entry name" value="HAD-like_sf"/>
</dbReference>
<comment type="caution">
    <text evidence="6">The sequence shown here is derived from an EMBL/GenBank/DDBJ whole genome shotgun (WGS) entry which is preliminary data.</text>
</comment>
<dbReference type="Gene3D" id="1.20.1440.100">
    <property type="entry name" value="SG protein - dephosphorylation function"/>
    <property type="match status" value="1"/>
</dbReference>
<protein>
    <submittedName>
        <fullName evidence="6">HAD-superfamily subfamily IB hydrolase</fullName>
    </submittedName>
</protein>
<dbReference type="PANTHER" id="PTHR43344">
    <property type="entry name" value="PHOSPHOSERINE PHOSPHATASE"/>
    <property type="match status" value="1"/>
</dbReference>
<dbReference type="SUPFAM" id="SSF56784">
    <property type="entry name" value="HAD-like"/>
    <property type="match status" value="1"/>
</dbReference>
<dbReference type="GO" id="GO:0016787">
    <property type="term" value="F:hydrolase activity"/>
    <property type="evidence" value="ECO:0007669"/>
    <property type="project" value="UniProtKB-KW"/>
</dbReference>
<name>A0ABR5Q0D3_9ACTN</name>
<dbReference type="InterPro" id="IPR050582">
    <property type="entry name" value="HAD-like_SerB"/>
</dbReference>